<dbReference type="Pfam" id="PF00665">
    <property type="entry name" value="rve"/>
    <property type="match status" value="1"/>
</dbReference>
<dbReference type="Gene3D" id="3.30.420.10">
    <property type="entry name" value="Ribonuclease H-like superfamily/Ribonuclease H"/>
    <property type="match status" value="1"/>
</dbReference>
<dbReference type="GO" id="GO:0003676">
    <property type="term" value="F:nucleic acid binding"/>
    <property type="evidence" value="ECO:0007669"/>
    <property type="project" value="InterPro"/>
</dbReference>
<name>A0A8C1ZRU1_CYPCA</name>
<dbReference type="Proteomes" id="UP000694700">
    <property type="component" value="Unplaced"/>
</dbReference>
<evidence type="ECO:0000313" key="4">
    <source>
        <dbReference type="Proteomes" id="UP000694700"/>
    </source>
</evidence>
<dbReference type="Ensembl" id="ENSCCRT00015097523.1">
    <property type="protein sequence ID" value="ENSCCRP00015094459.1"/>
    <property type="gene ID" value="ENSCCRG00015038113.1"/>
</dbReference>
<dbReference type="SUPFAM" id="SSF53098">
    <property type="entry name" value="Ribonuclease H-like"/>
    <property type="match status" value="1"/>
</dbReference>
<proteinExistence type="predicted"/>
<dbReference type="PANTHER" id="PTHR37984">
    <property type="entry name" value="PROTEIN CBG26694"/>
    <property type="match status" value="1"/>
</dbReference>
<dbReference type="PANTHER" id="PTHR37984:SF5">
    <property type="entry name" value="PROTEIN NYNRIN-LIKE"/>
    <property type="match status" value="1"/>
</dbReference>
<keyword evidence="1" id="KW-0812">Transmembrane</keyword>
<feature type="domain" description="Integrase catalytic" evidence="2">
    <location>
        <begin position="29"/>
        <end position="133"/>
    </location>
</feature>
<dbReference type="AlphaFoldDB" id="A0A8C1ZRU1"/>
<dbReference type="GO" id="GO:0015074">
    <property type="term" value="P:DNA integration"/>
    <property type="evidence" value="ECO:0007669"/>
    <property type="project" value="InterPro"/>
</dbReference>
<dbReference type="PROSITE" id="PS50994">
    <property type="entry name" value="INTEGRASE"/>
    <property type="match status" value="1"/>
</dbReference>
<evidence type="ECO:0000259" key="2">
    <source>
        <dbReference type="PROSITE" id="PS50994"/>
    </source>
</evidence>
<reference evidence="3" key="1">
    <citation type="submission" date="2025-08" db="UniProtKB">
        <authorList>
            <consortium name="Ensembl"/>
        </authorList>
    </citation>
    <scope>IDENTIFICATION</scope>
</reference>
<dbReference type="InterPro" id="IPR012337">
    <property type="entry name" value="RNaseH-like_sf"/>
</dbReference>
<dbReference type="InterPro" id="IPR001584">
    <property type="entry name" value="Integrase_cat-core"/>
</dbReference>
<sequence>MDSCTLWTTKYPFTKPSQRKPAGLMVPICPQRPWQYTGVDFVGPLPRTPYGNAYILVFLDYFSKWVEVRAVREATAQVATSKLLSEVFARHGMPTYLISDRGSPFVSELFNHVLTTLGSEHRLMTAYHPQTNATERVNRSLKIRPCLCRHQAHGMGSLPAPNLLCLENLDELVRVKTHPRSDALANFTAKLAPVYTGPYRVPQKLFEETYWLTDVSTEADAGVFHVANLLPFRTWDTSGEAETHACTERGMVTLPLIITALCLTSFVSVCYVTRVFYFPFCTRPFTCV</sequence>
<keyword evidence="1" id="KW-1133">Transmembrane helix</keyword>
<accession>A0A8C1ZRU1</accession>
<keyword evidence="1" id="KW-0472">Membrane</keyword>
<dbReference type="InterPro" id="IPR036397">
    <property type="entry name" value="RNaseH_sf"/>
</dbReference>
<protein>
    <recommendedName>
        <fullName evidence="2">Integrase catalytic domain-containing protein</fullName>
    </recommendedName>
</protein>
<feature type="transmembrane region" description="Helical" evidence="1">
    <location>
        <begin position="252"/>
        <end position="273"/>
    </location>
</feature>
<evidence type="ECO:0000313" key="3">
    <source>
        <dbReference type="Ensembl" id="ENSCCRP00015094459.1"/>
    </source>
</evidence>
<organism evidence="3 4">
    <name type="scientific">Cyprinus carpio</name>
    <name type="common">Common carp</name>
    <dbReference type="NCBI Taxonomy" id="7962"/>
    <lineage>
        <taxon>Eukaryota</taxon>
        <taxon>Metazoa</taxon>
        <taxon>Chordata</taxon>
        <taxon>Craniata</taxon>
        <taxon>Vertebrata</taxon>
        <taxon>Euteleostomi</taxon>
        <taxon>Actinopterygii</taxon>
        <taxon>Neopterygii</taxon>
        <taxon>Teleostei</taxon>
        <taxon>Ostariophysi</taxon>
        <taxon>Cypriniformes</taxon>
        <taxon>Cyprinidae</taxon>
        <taxon>Cyprininae</taxon>
        <taxon>Cyprinus</taxon>
    </lineage>
</organism>
<dbReference type="InterPro" id="IPR050951">
    <property type="entry name" value="Retrovirus_Pol_polyprotein"/>
</dbReference>
<evidence type="ECO:0000256" key="1">
    <source>
        <dbReference type="SAM" id="Phobius"/>
    </source>
</evidence>